<evidence type="ECO:0000256" key="1">
    <source>
        <dbReference type="SAM" id="MobiDB-lite"/>
    </source>
</evidence>
<evidence type="ECO:0000313" key="2">
    <source>
        <dbReference type="EMBL" id="GMF55453.1"/>
    </source>
</evidence>
<gene>
    <name evidence="2" type="ORF">Pfra01_002336100</name>
</gene>
<sequence>MDDDTACTQGTVTIAVGGTEMSSSMQVQPSDESVADVRQAVAAQVYGELVARDEERAEHYVSTVRPALAAQRYVYARDDDNGDAQGGDDATKCKVMDDMVITTSTTMEMATTEESDRAGNAVAVTEEGDTATAMPTVTDDEKERSANLKK</sequence>
<dbReference type="AlphaFoldDB" id="A0A9W6Y7G8"/>
<name>A0A9W6Y7G8_9STRA</name>
<dbReference type="Proteomes" id="UP001165121">
    <property type="component" value="Unassembled WGS sequence"/>
</dbReference>
<feature type="region of interest" description="Disordered" evidence="1">
    <location>
        <begin position="111"/>
        <end position="150"/>
    </location>
</feature>
<keyword evidence="3" id="KW-1185">Reference proteome</keyword>
<comment type="caution">
    <text evidence="2">The sequence shown here is derived from an EMBL/GenBank/DDBJ whole genome shotgun (WGS) entry which is preliminary data.</text>
</comment>
<evidence type="ECO:0000313" key="3">
    <source>
        <dbReference type="Proteomes" id="UP001165121"/>
    </source>
</evidence>
<accession>A0A9W6Y7G8</accession>
<reference evidence="2" key="1">
    <citation type="submission" date="2023-04" db="EMBL/GenBank/DDBJ databases">
        <title>Phytophthora fragariaefolia NBRC 109709.</title>
        <authorList>
            <person name="Ichikawa N."/>
            <person name="Sato H."/>
            <person name="Tonouchi N."/>
        </authorList>
    </citation>
    <scope>NUCLEOTIDE SEQUENCE</scope>
    <source>
        <strain evidence="2">NBRC 109709</strain>
    </source>
</reference>
<dbReference type="EMBL" id="BSXT01003728">
    <property type="protein sequence ID" value="GMF55453.1"/>
    <property type="molecule type" value="Genomic_DNA"/>
</dbReference>
<organism evidence="2 3">
    <name type="scientific">Phytophthora fragariaefolia</name>
    <dbReference type="NCBI Taxonomy" id="1490495"/>
    <lineage>
        <taxon>Eukaryota</taxon>
        <taxon>Sar</taxon>
        <taxon>Stramenopiles</taxon>
        <taxon>Oomycota</taxon>
        <taxon>Peronosporomycetes</taxon>
        <taxon>Peronosporales</taxon>
        <taxon>Peronosporaceae</taxon>
        <taxon>Phytophthora</taxon>
    </lineage>
</organism>
<feature type="compositionally biased region" description="Basic and acidic residues" evidence="1">
    <location>
        <begin position="139"/>
        <end position="150"/>
    </location>
</feature>
<protein>
    <submittedName>
        <fullName evidence="2">Unnamed protein product</fullName>
    </submittedName>
</protein>
<proteinExistence type="predicted"/>